<dbReference type="PANTHER" id="PTHR43792:SF1">
    <property type="entry name" value="N-ACETYLTRANSFERASE DOMAIN-CONTAINING PROTEIN"/>
    <property type="match status" value="1"/>
</dbReference>
<comment type="caution">
    <text evidence="2">The sequence shown here is derived from an EMBL/GenBank/DDBJ whole genome shotgun (WGS) entry which is preliminary data.</text>
</comment>
<evidence type="ECO:0000259" key="1">
    <source>
        <dbReference type="PROSITE" id="PS51186"/>
    </source>
</evidence>
<dbReference type="AlphaFoldDB" id="A0A401Z0S4"/>
<dbReference type="InterPro" id="IPR051531">
    <property type="entry name" value="N-acetyltransferase"/>
</dbReference>
<dbReference type="Proteomes" id="UP000286931">
    <property type="component" value="Unassembled WGS sequence"/>
</dbReference>
<organism evidence="2 3">
    <name type="scientific">Embleya hyalina</name>
    <dbReference type="NCBI Taxonomy" id="516124"/>
    <lineage>
        <taxon>Bacteria</taxon>
        <taxon>Bacillati</taxon>
        <taxon>Actinomycetota</taxon>
        <taxon>Actinomycetes</taxon>
        <taxon>Kitasatosporales</taxon>
        <taxon>Streptomycetaceae</taxon>
        <taxon>Embleya</taxon>
    </lineage>
</organism>
<protein>
    <submittedName>
        <fullName evidence="2">GNAT family acetyltransferase</fullName>
    </submittedName>
</protein>
<keyword evidence="2" id="KW-0808">Transferase</keyword>
<dbReference type="InterPro" id="IPR016181">
    <property type="entry name" value="Acyl_CoA_acyltransferase"/>
</dbReference>
<dbReference type="Gene3D" id="3.40.630.30">
    <property type="match status" value="1"/>
</dbReference>
<dbReference type="RefSeq" id="WP_126642234.1">
    <property type="nucleotide sequence ID" value="NZ_BIFH01000040.1"/>
</dbReference>
<dbReference type="EMBL" id="BIFH01000040">
    <property type="protein sequence ID" value="GCE00513.1"/>
    <property type="molecule type" value="Genomic_DNA"/>
</dbReference>
<evidence type="ECO:0000313" key="2">
    <source>
        <dbReference type="EMBL" id="GCE00513.1"/>
    </source>
</evidence>
<dbReference type="PROSITE" id="PS51186">
    <property type="entry name" value="GNAT"/>
    <property type="match status" value="1"/>
</dbReference>
<keyword evidence="3" id="KW-1185">Reference proteome</keyword>
<dbReference type="PANTHER" id="PTHR43792">
    <property type="entry name" value="GNAT FAMILY, PUTATIVE (AFU_ORTHOLOGUE AFUA_3G00765)-RELATED-RELATED"/>
    <property type="match status" value="1"/>
</dbReference>
<name>A0A401Z0S4_9ACTN</name>
<dbReference type="GO" id="GO:0016747">
    <property type="term" value="F:acyltransferase activity, transferring groups other than amino-acyl groups"/>
    <property type="evidence" value="ECO:0007669"/>
    <property type="project" value="InterPro"/>
</dbReference>
<evidence type="ECO:0000313" key="3">
    <source>
        <dbReference type="Proteomes" id="UP000286931"/>
    </source>
</evidence>
<feature type="domain" description="N-acetyltransferase" evidence="1">
    <location>
        <begin position="10"/>
        <end position="180"/>
    </location>
</feature>
<proteinExistence type="predicted"/>
<dbReference type="SUPFAM" id="SSF55729">
    <property type="entry name" value="Acyl-CoA N-acyltransferases (Nat)"/>
    <property type="match status" value="1"/>
</dbReference>
<reference evidence="2 3" key="1">
    <citation type="submission" date="2018-12" db="EMBL/GenBank/DDBJ databases">
        <title>Draft genome sequence of Embleya hyalina NBRC 13850T.</title>
        <authorList>
            <person name="Komaki H."/>
            <person name="Hosoyama A."/>
            <person name="Kimura A."/>
            <person name="Ichikawa N."/>
            <person name="Tamura T."/>
        </authorList>
    </citation>
    <scope>NUCLEOTIDE SEQUENCE [LARGE SCALE GENOMIC DNA]</scope>
    <source>
        <strain evidence="2 3">NBRC 13850</strain>
    </source>
</reference>
<gene>
    <name evidence="2" type="ORF">EHYA_08239</name>
</gene>
<dbReference type="Pfam" id="PF13302">
    <property type="entry name" value="Acetyltransf_3"/>
    <property type="match status" value="1"/>
</dbReference>
<dbReference type="InterPro" id="IPR000182">
    <property type="entry name" value="GNAT_dom"/>
</dbReference>
<accession>A0A401Z0S4</accession>
<sequence length="191" mass="21821">MSIFVETPRLELRAFVESDLTHLVELDGDPEVMRFIDGGRPTSVEAVRERVLPRLRHVYPAWGHPGFWAARERDGGRFVGWFELRPLAEDGVDVVELGYRLRRAAWGLGYATEGSRALLDRGFAEPGLREVTANTMFVNRASRRVLEKLGLTLRRTYFGDWPESIEGSEHGEVEYTVTRAEWLRRPPPTLA</sequence>
<dbReference type="OrthoDB" id="3533156at2"/>